<feature type="domain" description="RecX third three-helical" evidence="6">
    <location>
        <begin position="156"/>
        <end position="201"/>
    </location>
</feature>
<evidence type="ECO:0000259" key="6">
    <source>
        <dbReference type="Pfam" id="PF21981"/>
    </source>
</evidence>
<reference evidence="9" key="3">
    <citation type="journal article" date="2021" name="PeerJ">
        <title>Extensive microbial diversity within the chicken gut microbiome revealed by metagenomics and culture.</title>
        <authorList>
            <person name="Gilroy R."/>
            <person name="Ravi A."/>
            <person name="Getino M."/>
            <person name="Pursley I."/>
            <person name="Horton D.L."/>
            <person name="Alikhan N.F."/>
            <person name="Baker D."/>
            <person name="Gharbi K."/>
            <person name="Hall N."/>
            <person name="Watson M."/>
            <person name="Adriaenssens E.M."/>
            <person name="Foster-Nyarko E."/>
            <person name="Jarju S."/>
            <person name="Secka A."/>
            <person name="Antonio M."/>
            <person name="Oren A."/>
            <person name="Chaudhuri R.R."/>
            <person name="La Ragione R."/>
            <person name="Hildebrand F."/>
            <person name="Pallen M.J."/>
        </authorList>
    </citation>
    <scope>NUCLEOTIDE SEQUENCE</scope>
    <source>
        <strain evidence="9">CHK149-3286</strain>
    </source>
</reference>
<comment type="caution">
    <text evidence="10">The sequence shown here is derived from an EMBL/GenBank/DDBJ whole genome shotgun (WGS) entry which is preliminary data.</text>
</comment>
<evidence type="ECO:0000256" key="2">
    <source>
        <dbReference type="ARBA" id="ARBA00009695"/>
    </source>
</evidence>
<evidence type="ECO:0000256" key="1">
    <source>
        <dbReference type="ARBA" id="ARBA00004496"/>
    </source>
</evidence>
<dbReference type="EMBL" id="DYVT01000132">
    <property type="protein sequence ID" value="HJF69045.1"/>
    <property type="molecule type" value="Genomic_DNA"/>
</dbReference>
<organism evidence="10 11">
    <name type="scientific">Staphylococcus kloosii</name>
    <dbReference type="NCBI Taxonomy" id="29384"/>
    <lineage>
        <taxon>Bacteria</taxon>
        <taxon>Bacillati</taxon>
        <taxon>Bacillota</taxon>
        <taxon>Bacilli</taxon>
        <taxon>Bacillales</taxon>
        <taxon>Staphylococcaceae</taxon>
        <taxon>Staphylococcus</taxon>
    </lineage>
</organism>
<evidence type="ECO:0000256" key="5">
    <source>
        <dbReference type="HAMAP-Rule" id="MF_01114"/>
    </source>
</evidence>
<dbReference type="NCBIfam" id="NF010733">
    <property type="entry name" value="PRK14135.1"/>
    <property type="match status" value="1"/>
</dbReference>
<dbReference type="InterPro" id="IPR036388">
    <property type="entry name" value="WH-like_DNA-bd_sf"/>
</dbReference>
<evidence type="ECO:0000313" key="12">
    <source>
        <dbReference type="Proteomes" id="UP000321040"/>
    </source>
</evidence>
<dbReference type="Pfam" id="PF21981">
    <property type="entry name" value="RecX_HTH3"/>
    <property type="match status" value="2"/>
</dbReference>
<dbReference type="GO" id="GO:0005737">
    <property type="term" value="C:cytoplasm"/>
    <property type="evidence" value="ECO:0007669"/>
    <property type="project" value="UniProtKB-SubCell"/>
</dbReference>
<keyword evidence="4 5" id="KW-0963">Cytoplasm</keyword>
<dbReference type="HAMAP" id="MF_01114">
    <property type="entry name" value="RecX"/>
    <property type="match status" value="1"/>
</dbReference>
<dbReference type="Proteomes" id="UP000075418">
    <property type="component" value="Unassembled WGS sequence"/>
</dbReference>
<reference evidence="10 11" key="1">
    <citation type="submission" date="2016-02" db="EMBL/GenBank/DDBJ databases">
        <title>Draft genome sequence of hydrocarbon degrading Staphylococcus saprophyticus Strain CNV2, isolated from crude-oil contaminated soil from Noonmati Oil Refinery, Guwahati, Assam, India.</title>
        <authorList>
            <person name="Mukherjee A."/>
            <person name="Chettri B."/>
            <person name="Langpoklakpam J."/>
            <person name="Singh A.K."/>
            <person name="Chattopadhyay D.J."/>
        </authorList>
    </citation>
    <scope>NUCLEOTIDE SEQUENCE [LARGE SCALE GENOMIC DNA]</scope>
    <source>
        <strain evidence="10 11">CNV2</strain>
    </source>
</reference>
<evidence type="ECO:0000313" key="11">
    <source>
        <dbReference type="Proteomes" id="UP000075418"/>
    </source>
</evidence>
<dbReference type="Pfam" id="PF21982">
    <property type="entry name" value="RecX_HTH1"/>
    <property type="match status" value="1"/>
</dbReference>
<dbReference type="Gene3D" id="1.10.10.10">
    <property type="entry name" value="Winged helix-like DNA-binding domain superfamily/Winged helix DNA-binding domain"/>
    <property type="match status" value="4"/>
</dbReference>
<dbReference type="InterPro" id="IPR003783">
    <property type="entry name" value="Regulatory_RecX"/>
</dbReference>
<evidence type="ECO:0000313" key="8">
    <source>
        <dbReference type="EMBL" id="GEP82031.1"/>
    </source>
</evidence>
<dbReference type="OrthoDB" id="5421057at2"/>
<comment type="similarity">
    <text evidence="2 5">Belongs to the RecX family.</text>
</comment>
<name>A0A151A183_9STAP</name>
<evidence type="ECO:0000313" key="10">
    <source>
        <dbReference type="EMBL" id="KYH13142.1"/>
    </source>
</evidence>
<gene>
    <name evidence="5 8" type="primary">recX</name>
    <name evidence="10" type="ORF">A0131_12535</name>
    <name evidence="9" type="ORF">K8V85_12080</name>
    <name evidence="8" type="ORF">SKL01_12090</name>
</gene>
<reference evidence="9" key="4">
    <citation type="submission" date="2021-09" db="EMBL/GenBank/DDBJ databases">
        <authorList>
            <person name="Gilroy R."/>
        </authorList>
    </citation>
    <scope>NUCLEOTIDE SEQUENCE</scope>
    <source>
        <strain evidence="9">CHK149-3286</strain>
    </source>
</reference>
<protein>
    <recommendedName>
        <fullName evidence="3 5">Regulatory protein RecX</fullName>
    </recommendedName>
</protein>
<dbReference type="Proteomes" id="UP000321040">
    <property type="component" value="Unassembled WGS sequence"/>
</dbReference>
<evidence type="ECO:0000256" key="3">
    <source>
        <dbReference type="ARBA" id="ARBA00018111"/>
    </source>
</evidence>
<feature type="domain" description="RecX third three-helical" evidence="6">
    <location>
        <begin position="215"/>
        <end position="256"/>
    </location>
</feature>
<evidence type="ECO:0000313" key="9">
    <source>
        <dbReference type="EMBL" id="HJF69045.1"/>
    </source>
</evidence>
<comment type="subcellular location">
    <subcellularLocation>
        <location evidence="1 5">Cytoplasm</location>
    </subcellularLocation>
</comment>
<proteinExistence type="inferred from homology"/>
<keyword evidence="12" id="KW-1185">Reference proteome</keyword>
<accession>A0A151A183</accession>
<dbReference type="EMBL" id="LUGM01000004">
    <property type="protein sequence ID" value="KYH13142.1"/>
    <property type="molecule type" value="Genomic_DNA"/>
</dbReference>
<accession>A0A2T4R9E8</accession>
<evidence type="ECO:0000256" key="4">
    <source>
        <dbReference type="ARBA" id="ARBA00022490"/>
    </source>
</evidence>
<dbReference type="PANTHER" id="PTHR33602:SF1">
    <property type="entry name" value="REGULATORY PROTEIN RECX FAMILY PROTEIN"/>
    <property type="match status" value="1"/>
</dbReference>
<dbReference type="AlphaFoldDB" id="A0A151A183"/>
<feature type="domain" description="RecX first three-helical" evidence="7">
    <location>
        <begin position="62"/>
        <end position="101"/>
    </location>
</feature>
<dbReference type="PANTHER" id="PTHR33602">
    <property type="entry name" value="REGULATORY PROTEIN RECX FAMILY PROTEIN"/>
    <property type="match status" value="1"/>
</dbReference>
<dbReference type="EMBL" id="BKAQ01000009">
    <property type="protein sequence ID" value="GEP82031.1"/>
    <property type="molecule type" value="Genomic_DNA"/>
</dbReference>
<evidence type="ECO:0000259" key="7">
    <source>
        <dbReference type="Pfam" id="PF21982"/>
    </source>
</evidence>
<dbReference type="Proteomes" id="UP000706163">
    <property type="component" value="Unassembled WGS sequence"/>
</dbReference>
<dbReference type="GeneID" id="69904910"/>
<dbReference type="KEGG" id="skl:C7J89_06115"/>
<sequence>MPKITKIEVQKKNKERFNLYLDEQFEMGIDIDTFVHFNLKKDQVLEPSDMEQIQTYEQYRQALNKTIQYISYRKRTEQEIVTYLQDNEFAEAVIADVINYCYKEKLIDHVDYAESLKNTMIQTTDKGPEVYKQKLYQLGIEQDIIESYTEKFKQQQPIEQIIKTAQKILRQKKGPIIKQQDKLKQSMLQKGYGFDVINEVMKSMDFSQSEVELDQLLQADLEKVYNKNRRKYDGRTVVMKTIEALMRKGYNYDKIKNKLEESGISDGTEEIE</sequence>
<comment type="function">
    <text evidence="5">Modulates RecA activity.</text>
</comment>
<dbReference type="GO" id="GO:0006282">
    <property type="term" value="P:regulation of DNA repair"/>
    <property type="evidence" value="ECO:0007669"/>
    <property type="project" value="UniProtKB-UniRule"/>
</dbReference>
<dbReference type="RefSeq" id="WP_061855646.1">
    <property type="nucleotide sequence ID" value="NZ_BKAQ01000009.1"/>
</dbReference>
<dbReference type="InterPro" id="IPR053925">
    <property type="entry name" value="RecX_HTH_3rd"/>
</dbReference>
<dbReference type="InterPro" id="IPR053926">
    <property type="entry name" value="RecX_HTH_1st"/>
</dbReference>
<reference evidence="8 12" key="2">
    <citation type="submission" date="2019-07" db="EMBL/GenBank/DDBJ databases">
        <title>Whole genome shotgun sequence of Staphylococcus kloosii NBRC 109624.</title>
        <authorList>
            <person name="Hosoyama A."/>
            <person name="Uohara A."/>
            <person name="Ohji S."/>
            <person name="Ichikawa N."/>
        </authorList>
    </citation>
    <scope>NUCLEOTIDE SEQUENCE [LARGE SCALE GENOMIC DNA]</scope>
    <source>
        <strain evidence="8 12">NBRC 109624</strain>
    </source>
</reference>